<gene>
    <name evidence="1" type="ORF">GGQ67_003401</name>
</gene>
<protein>
    <submittedName>
        <fullName evidence="1">Uncharacterized protein</fullName>
    </submittedName>
</protein>
<proteinExistence type="predicted"/>
<organism evidence="1 2">
    <name type="scientific">Rhizobium metallidurans</name>
    <dbReference type="NCBI Taxonomy" id="1265931"/>
    <lineage>
        <taxon>Bacteria</taxon>
        <taxon>Pseudomonadati</taxon>
        <taxon>Pseudomonadota</taxon>
        <taxon>Alphaproteobacteria</taxon>
        <taxon>Hyphomicrobiales</taxon>
        <taxon>Rhizobiaceae</taxon>
        <taxon>Rhizobium/Agrobacterium group</taxon>
        <taxon>Rhizobium</taxon>
    </lineage>
</organism>
<keyword evidence="2" id="KW-1185">Reference proteome</keyword>
<comment type="caution">
    <text evidence="1">The sequence shown here is derived from an EMBL/GenBank/DDBJ whole genome shotgun (WGS) entry which is preliminary data.</text>
</comment>
<dbReference type="AlphaFoldDB" id="A0A7W6GDK6"/>
<accession>A0A7W6GDK6</accession>
<dbReference type="Proteomes" id="UP000582090">
    <property type="component" value="Unassembled WGS sequence"/>
</dbReference>
<name>A0A7W6GDK6_9HYPH</name>
<reference evidence="1 2" key="1">
    <citation type="submission" date="2020-08" db="EMBL/GenBank/DDBJ databases">
        <title>Genomic Encyclopedia of Type Strains, Phase IV (KMG-IV): sequencing the most valuable type-strain genomes for metagenomic binning, comparative biology and taxonomic classification.</title>
        <authorList>
            <person name="Goeker M."/>
        </authorList>
    </citation>
    <scope>NUCLEOTIDE SEQUENCE [LARGE SCALE GENOMIC DNA]</scope>
    <source>
        <strain evidence="1 2">DSM 26575</strain>
    </source>
</reference>
<sequence length="38" mass="4438">MWDILTILGIFALLYLGREVQIVFAKARASGWNDFPRR</sequence>
<evidence type="ECO:0000313" key="1">
    <source>
        <dbReference type="EMBL" id="MBB3965726.1"/>
    </source>
</evidence>
<evidence type="ECO:0000313" key="2">
    <source>
        <dbReference type="Proteomes" id="UP000582090"/>
    </source>
</evidence>
<dbReference type="EMBL" id="JACIDW010000011">
    <property type="protein sequence ID" value="MBB3965726.1"/>
    <property type="molecule type" value="Genomic_DNA"/>
</dbReference>